<keyword evidence="2" id="KW-1185">Reference proteome</keyword>
<reference evidence="1" key="1">
    <citation type="submission" date="2020-05" db="EMBL/GenBank/DDBJ databases">
        <authorList>
            <person name="Conneilly E.M."/>
            <person name="Corace M.L."/>
            <person name="Daly D."/>
            <person name="Dejene M.A."/>
            <person name="Deng Y."/>
            <person name="Kelly J.M."/>
            <person name="Masiello C.S."/>
            <person name="McDonough D."/>
            <person name="Musser E."/>
            <person name="Pecorale A.L."/>
            <person name="Ray R.F."/>
            <person name="Regan I.M."/>
            <person name="Shedd N.A."/>
            <person name="Tatone J.R."/>
            <person name="Tocci C.W."/>
            <person name="Zarate C.M."/>
            <person name="Whitefleet-Smith J.L."/>
            <person name="Garlena R.A."/>
            <person name="Russell D.A."/>
            <person name="Pope W.H."/>
            <person name="Jacobs-Sera D."/>
            <person name="Hatfull G.F."/>
        </authorList>
    </citation>
    <scope>NUCLEOTIDE SEQUENCE</scope>
</reference>
<organism evidence="1 2">
    <name type="scientific">Gordonia phage Clawz</name>
    <dbReference type="NCBI Taxonomy" id="2743910"/>
    <lineage>
        <taxon>Viruses</taxon>
        <taxon>Duplodnaviria</taxon>
        <taxon>Heunggongvirae</taxon>
        <taxon>Uroviricota</taxon>
        <taxon>Caudoviricetes</taxon>
        <taxon>Clawzvirus</taxon>
        <taxon>Clawzvirus clawz</taxon>
    </lineage>
</organism>
<protein>
    <submittedName>
        <fullName evidence="1">Uncharacterized protein</fullName>
    </submittedName>
</protein>
<dbReference type="KEGG" id="vg:77951791"/>
<name>A0AAE7F9N2_9CAUD</name>
<dbReference type="EMBL" id="MT498058">
    <property type="protein sequence ID" value="QKY79947.1"/>
    <property type="molecule type" value="Genomic_DNA"/>
</dbReference>
<gene>
    <name evidence="1" type="primary">35</name>
    <name evidence="1" type="ORF">SEA_CLAWZ_35</name>
</gene>
<evidence type="ECO:0000313" key="2">
    <source>
        <dbReference type="Proteomes" id="UP000821895"/>
    </source>
</evidence>
<dbReference type="GeneID" id="77951791"/>
<dbReference type="Proteomes" id="UP000821895">
    <property type="component" value="Segment"/>
</dbReference>
<proteinExistence type="predicted"/>
<sequence length="113" mass="12589">MKQPRDYSDIHRGLSMYCGSQTRLKVETVYYDPDDGGVVSTHVRCGRIGMTTGRRPALLLMARATSIGSSDLILPDTPTRVTRVIAVKDGNQYRPTRQPAITSRVGWHELEDA</sequence>
<evidence type="ECO:0000313" key="1">
    <source>
        <dbReference type="EMBL" id="QKY79947.1"/>
    </source>
</evidence>
<accession>A0AAE7F9N2</accession>
<dbReference type="RefSeq" id="YP_010675464.1">
    <property type="nucleotide sequence ID" value="NC_071004.1"/>
</dbReference>